<name>A0A1I2BFQ9_THETY</name>
<feature type="domain" description="LiaI-LiaF-like transmembrane region" evidence="1">
    <location>
        <begin position="10"/>
        <end position="51"/>
    </location>
</feature>
<accession>A0A1I2BFQ9</accession>
<dbReference type="EMBL" id="FNBS01000014">
    <property type="protein sequence ID" value="SDF48678.1"/>
    <property type="molecule type" value="Genomic_DNA"/>
</dbReference>
<reference evidence="2 3" key="1">
    <citation type="submission" date="2016-10" db="EMBL/GenBank/DDBJ databases">
        <authorList>
            <person name="de Groot N.N."/>
        </authorList>
    </citation>
    <scope>NUCLEOTIDE SEQUENCE [LARGE SCALE GENOMIC DNA]</scope>
    <source>
        <strain evidence="2 3">DSM 569</strain>
    </source>
</reference>
<sequence length="93" mass="10577">MKKRTGILASALSLIFVGILLLLPNFNVYVPYFVYKMVWPAFFILLGLELIFSNKLYGEENSSINLGVILLAILILIFTSKLFYLDPLSIINF</sequence>
<evidence type="ECO:0000313" key="2">
    <source>
        <dbReference type="EMBL" id="SDF48678.1"/>
    </source>
</evidence>
<dbReference type="AlphaFoldDB" id="A0A1I2BFQ9"/>
<protein>
    <recommendedName>
        <fullName evidence="1">LiaI-LiaF-like transmembrane region domain-containing protein</fullName>
    </recommendedName>
</protein>
<gene>
    <name evidence="2" type="ORF">SAMN04244560_00808</name>
</gene>
<organism evidence="2 3">
    <name type="scientific">Thermoanaerobacter thermohydrosulfuricus</name>
    <name type="common">Clostridium thermohydrosulfuricum</name>
    <dbReference type="NCBI Taxonomy" id="1516"/>
    <lineage>
        <taxon>Bacteria</taxon>
        <taxon>Bacillati</taxon>
        <taxon>Bacillota</taxon>
        <taxon>Clostridia</taxon>
        <taxon>Thermoanaerobacterales</taxon>
        <taxon>Thermoanaerobacteraceae</taxon>
        <taxon>Thermoanaerobacter</taxon>
    </lineage>
</organism>
<dbReference type="InterPro" id="IPR043726">
    <property type="entry name" value="LiaI-LiaF-like_TM1"/>
</dbReference>
<dbReference type="RefSeq" id="WP_003871713.1">
    <property type="nucleotide sequence ID" value="NZ_FNBS01000014.1"/>
</dbReference>
<dbReference type="Proteomes" id="UP000183404">
    <property type="component" value="Unassembled WGS sequence"/>
</dbReference>
<dbReference type="Pfam" id="PF18917">
    <property type="entry name" value="LiaI-LiaF-like_TM1"/>
    <property type="match status" value="1"/>
</dbReference>
<evidence type="ECO:0000313" key="3">
    <source>
        <dbReference type="Proteomes" id="UP000183404"/>
    </source>
</evidence>
<evidence type="ECO:0000259" key="1">
    <source>
        <dbReference type="Pfam" id="PF18917"/>
    </source>
</evidence>
<proteinExistence type="predicted"/>